<proteinExistence type="inferred from homology"/>
<dbReference type="OMA" id="DGMFELL"/>
<evidence type="ECO:0000256" key="3">
    <source>
        <dbReference type="ARBA" id="ARBA00022679"/>
    </source>
</evidence>
<keyword evidence="13" id="KW-1185">Reference proteome</keyword>
<evidence type="ECO:0000256" key="4">
    <source>
        <dbReference type="ARBA" id="ARBA00022723"/>
    </source>
</evidence>
<comment type="catalytic activity">
    <reaction evidence="9">
        <text>beta-nicotinamide D-riboside + ATP = beta-nicotinamide D-ribonucleotide + ADP + H(+)</text>
        <dbReference type="Rhea" id="RHEA:14017"/>
        <dbReference type="ChEBI" id="CHEBI:14649"/>
        <dbReference type="ChEBI" id="CHEBI:15378"/>
        <dbReference type="ChEBI" id="CHEBI:15927"/>
        <dbReference type="ChEBI" id="CHEBI:30616"/>
        <dbReference type="ChEBI" id="CHEBI:456216"/>
        <dbReference type="EC" id="2.7.1.22"/>
    </reaction>
</comment>
<dbReference type="GO" id="GO:0061769">
    <property type="term" value="F:nicotinate riboside kinase activity"/>
    <property type="evidence" value="ECO:0007669"/>
    <property type="project" value="UniProtKB-ARBA"/>
</dbReference>
<evidence type="ECO:0000256" key="1">
    <source>
        <dbReference type="ARBA" id="ARBA00004790"/>
    </source>
</evidence>
<dbReference type="GO" id="GO:0019674">
    <property type="term" value="P:NAD+ metabolic process"/>
    <property type="evidence" value="ECO:0007669"/>
    <property type="project" value="UniProtKB-ARBA"/>
</dbReference>
<evidence type="ECO:0000256" key="5">
    <source>
        <dbReference type="ARBA" id="ARBA00022741"/>
    </source>
</evidence>
<dbReference type="GeneTree" id="ENSGT00940000159384"/>
<dbReference type="PANTHER" id="PTHR10285">
    <property type="entry name" value="URIDINE KINASE"/>
    <property type="match status" value="1"/>
</dbReference>
<keyword evidence="3" id="KW-0808">Transferase</keyword>
<dbReference type="GO" id="GO:0046872">
    <property type="term" value="F:metal ion binding"/>
    <property type="evidence" value="ECO:0007669"/>
    <property type="project" value="UniProtKB-KW"/>
</dbReference>
<keyword evidence="7" id="KW-0067">ATP-binding</keyword>
<evidence type="ECO:0000256" key="2">
    <source>
        <dbReference type="ARBA" id="ARBA00022642"/>
    </source>
</evidence>
<comment type="catalytic activity">
    <reaction evidence="10">
        <text>beta-D-ribosylnicotinate + ATP = nicotinate beta-D-ribonucleotide + ADP + H(+)</text>
        <dbReference type="Rhea" id="RHEA:25568"/>
        <dbReference type="ChEBI" id="CHEBI:15378"/>
        <dbReference type="ChEBI" id="CHEBI:30616"/>
        <dbReference type="ChEBI" id="CHEBI:57502"/>
        <dbReference type="ChEBI" id="CHEBI:58527"/>
        <dbReference type="ChEBI" id="CHEBI:456216"/>
        <dbReference type="EC" id="2.7.1.173"/>
    </reaction>
</comment>
<keyword evidence="4" id="KW-0479">Metal-binding</keyword>
<dbReference type="SUPFAM" id="SSF52540">
    <property type="entry name" value="P-loop containing nucleoside triphosphate hydrolases"/>
    <property type="match status" value="1"/>
</dbReference>
<dbReference type="CDD" id="cd02024">
    <property type="entry name" value="NRK1"/>
    <property type="match status" value="1"/>
</dbReference>
<dbReference type="Bgee" id="ENSGACG00000006361">
    <property type="expression patterns" value="Expressed in embryo and 6 other cell types or tissues"/>
</dbReference>
<keyword evidence="6" id="KW-0418">Kinase</keyword>
<dbReference type="STRING" id="69293.ENSGACP00000008407"/>
<protein>
    <recommendedName>
        <fullName evidence="14">Nicotinamide riboside kinase 1</fullName>
    </recommendedName>
</protein>
<reference evidence="12" key="2">
    <citation type="submission" date="2025-08" db="UniProtKB">
        <authorList>
            <consortium name="Ensembl"/>
        </authorList>
    </citation>
    <scope>IDENTIFICATION</scope>
</reference>
<evidence type="ECO:0008006" key="14">
    <source>
        <dbReference type="Google" id="ProtNLM"/>
    </source>
</evidence>
<comment type="pathway">
    <text evidence="1">Cofactor biosynthesis; NAD(+) biosynthesis.</text>
</comment>
<evidence type="ECO:0000256" key="6">
    <source>
        <dbReference type="ARBA" id="ARBA00022777"/>
    </source>
</evidence>
<comment type="similarity">
    <text evidence="11">Belongs to the uridine kinase family. NRK subfamily.</text>
</comment>
<dbReference type="GO" id="GO:0050262">
    <property type="term" value="F:ribosylnicotinamide kinase activity"/>
    <property type="evidence" value="ECO:0007669"/>
    <property type="project" value="UniProtKB-EC"/>
</dbReference>
<reference evidence="12 13" key="1">
    <citation type="journal article" date="2021" name="G3 (Bethesda)">
        <title>Improved contiguity of the threespine stickleback genome using long-read sequencing.</title>
        <authorList>
            <person name="Nath S."/>
            <person name="Shaw D.E."/>
            <person name="White M.A."/>
        </authorList>
    </citation>
    <scope>NUCLEOTIDE SEQUENCE [LARGE SCALE GENOMIC DNA]</scope>
    <source>
        <strain evidence="12 13">Lake Benthic</strain>
    </source>
</reference>
<reference evidence="12" key="3">
    <citation type="submission" date="2025-09" db="UniProtKB">
        <authorList>
            <consortium name="Ensembl"/>
        </authorList>
    </citation>
    <scope>IDENTIFICATION</scope>
</reference>
<dbReference type="FunFam" id="3.40.50.300:FF:000853">
    <property type="entry name" value="Nicotinamide riboside kinase 1"/>
    <property type="match status" value="1"/>
</dbReference>
<keyword evidence="5" id="KW-0547">Nucleotide-binding</keyword>
<keyword evidence="2" id="KW-0662">Pyridine nucleotide biosynthesis</keyword>
<sequence length="283" mass="31884">AHTANKVCGVLAGSLGATLLKHFSGKPSALTWFGRLRRWLRHLRGSTAASANHEPIAGKREDVALQAAEATDGSVSTLAANSLPAVGIKRTTNGGKSTLSKSLHLQIPNSCLIAQDSYFKEECVVPVDSNGFKQYDKLDALHMDAMMDEVNSWRRDPEACLRRRGLNPAHATPSADEAVHVLIVEGFLIFNHRPLNEIFCKRYFMEIPYDVCKRRRSSRVYTPPDPPGYFDGHVWPMYLKNRQEMESMESDILFLDGLKPKEELLAHVYRDVCQEIERLREKH</sequence>
<evidence type="ECO:0000313" key="12">
    <source>
        <dbReference type="Ensembl" id="ENSGACP00000008407.2"/>
    </source>
</evidence>
<evidence type="ECO:0000256" key="7">
    <source>
        <dbReference type="ARBA" id="ARBA00022840"/>
    </source>
</evidence>
<evidence type="ECO:0000313" key="13">
    <source>
        <dbReference type="Proteomes" id="UP000007635"/>
    </source>
</evidence>
<dbReference type="InterPro" id="IPR027417">
    <property type="entry name" value="P-loop_NTPase"/>
</dbReference>
<evidence type="ECO:0000256" key="11">
    <source>
        <dbReference type="ARBA" id="ARBA00060898"/>
    </source>
</evidence>
<keyword evidence="8" id="KW-0460">Magnesium</keyword>
<dbReference type="Proteomes" id="UP000007635">
    <property type="component" value="Chromosome XIII"/>
</dbReference>
<dbReference type="Ensembl" id="ENSGACT00000008426.2">
    <property type="protein sequence ID" value="ENSGACP00000008407.2"/>
    <property type="gene ID" value="ENSGACG00000006361.2"/>
</dbReference>
<organism evidence="12 13">
    <name type="scientific">Gasterosteus aculeatus aculeatus</name>
    <name type="common">three-spined stickleback</name>
    <dbReference type="NCBI Taxonomy" id="481459"/>
    <lineage>
        <taxon>Eukaryota</taxon>
        <taxon>Metazoa</taxon>
        <taxon>Chordata</taxon>
        <taxon>Craniata</taxon>
        <taxon>Vertebrata</taxon>
        <taxon>Euteleostomi</taxon>
        <taxon>Actinopterygii</taxon>
        <taxon>Neopterygii</taxon>
        <taxon>Teleostei</taxon>
        <taxon>Neoteleostei</taxon>
        <taxon>Acanthomorphata</taxon>
        <taxon>Eupercaria</taxon>
        <taxon>Perciformes</taxon>
        <taxon>Cottioidei</taxon>
        <taxon>Gasterosteales</taxon>
        <taxon>Gasterosteidae</taxon>
        <taxon>Gasterosteus</taxon>
    </lineage>
</organism>
<dbReference type="InParanoid" id="G3NST9"/>
<dbReference type="GO" id="GO:0019363">
    <property type="term" value="P:pyridine nucleotide biosynthetic process"/>
    <property type="evidence" value="ECO:0007669"/>
    <property type="project" value="UniProtKB-KW"/>
</dbReference>
<dbReference type="Gene3D" id="3.40.50.300">
    <property type="entry name" value="P-loop containing nucleotide triphosphate hydrolases"/>
    <property type="match status" value="1"/>
</dbReference>
<dbReference type="GO" id="GO:0005829">
    <property type="term" value="C:cytosol"/>
    <property type="evidence" value="ECO:0007669"/>
    <property type="project" value="UniProtKB-ARBA"/>
</dbReference>
<evidence type="ECO:0000256" key="9">
    <source>
        <dbReference type="ARBA" id="ARBA00050738"/>
    </source>
</evidence>
<accession>G3NST9</accession>
<name>G3NST9_GASAC</name>
<evidence type="ECO:0000256" key="8">
    <source>
        <dbReference type="ARBA" id="ARBA00022842"/>
    </source>
</evidence>
<evidence type="ECO:0000256" key="10">
    <source>
        <dbReference type="ARBA" id="ARBA00051194"/>
    </source>
</evidence>
<dbReference type="eggNOG" id="KOG3308">
    <property type="taxonomic scope" value="Eukaryota"/>
</dbReference>
<dbReference type="GO" id="GO:0005524">
    <property type="term" value="F:ATP binding"/>
    <property type="evidence" value="ECO:0007669"/>
    <property type="project" value="UniProtKB-KW"/>
</dbReference>
<dbReference type="AlphaFoldDB" id="G3NST9"/>